<dbReference type="PROSITE" id="PS51257">
    <property type="entry name" value="PROKAR_LIPOPROTEIN"/>
    <property type="match status" value="1"/>
</dbReference>
<reference evidence="1 2" key="1">
    <citation type="submission" date="2020-08" db="EMBL/GenBank/DDBJ databases">
        <title>Genome public.</title>
        <authorList>
            <person name="Liu C."/>
            <person name="Sun Q."/>
        </authorList>
    </citation>
    <scope>NUCLEOTIDE SEQUENCE [LARGE SCALE GENOMIC DNA]</scope>
    <source>
        <strain evidence="1 2">New-38</strain>
    </source>
</reference>
<accession>A0ABR7HSW7</accession>
<keyword evidence="2" id="KW-1185">Reference proteome</keyword>
<comment type="caution">
    <text evidence="1">The sequence shown here is derived from an EMBL/GenBank/DDBJ whole genome shotgun (WGS) entry which is preliminary data.</text>
</comment>
<name>A0ABR7HSW7_9FIRM</name>
<sequence length="160" mass="17837">MTETARQGLHGTAYIALALCAAALGCFLTGRAQGAENTLRKNGIYTYLTTEEGLRLADCYYRPVYEEGHITFLREYDYDDVDFEGFGEIFAPELDRFCQAEDATGKVALIYDGGILYAYDGVRLEVLKEYGSDRASYGDVAERIERDGVILNELDPTIRG</sequence>
<proteinExistence type="predicted"/>
<dbReference type="RefSeq" id="WP_186963492.1">
    <property type="nucleotide sequence ID" value="NZ_JACOPR010000003.1"/>
</dbReference>
<protein>
    <submittedName>
        <fullName evidence="1">Uncharacterized protein</fullName>
    </submittedName>
</protein>
<evidence type="ECO:0000313" key="2">
    <source>
        <dbReference type="Proteomes" id="UP000660021"/>
    </source>
</evidence>
<organism evidence="1 2">
    <name type="scientific">Pseudoflavonifractor hominis</name>
    <dbReference type="NCBI Taxonomy" id="2763059"/>
    <lineage>
        <taxon>Bacteria</taxon>
        <taxon>Bacillati</taxon>
        <taxon>Bacillota</taxon>
        <taxon>Clostridia</taxon>
        <taxon>Eubacteriales</taxon>
        <taxon>Oscillospiraceae</taxon>
        <taxon>Pseudoflavonifractor</taxon>
    </lineage>
</organism>
<gene>
    <name evidence="1" type="ORF">H8S34_07175</name>
</gene>
<evidence type="ECO:0000313" key="1">
    <source>
        <dbReference type="EMBL" id="MBC5730614.1"/>
    </source>
</evidence>
<dbReference type="EMBL" id="JACOPR010000003">
    <property type="protein sequence ID" value="MBC5730614.1"/>
    <property type="molecule type" value="Genomic_DNA"/>
</dbReference>
<dbReference type="Proteomes" id="UP000660021">
    <property type="component" value="Unassembled WGS sequence"/>
</dbReference>